<dbReference type="AlphaFoldDB" id="A0A8H7EU07"/>
<comment type="caution">
    <text evidence="2">The sequence shown here is derived from an EMBL/GenBank/DDBJ whole genome shotgun (WGS) entry which is preliminary data.</text>
</comment>
<feature type="region of interest" description="Disordered" evidence="1">
    <location>
        <begin position="1"/>
        <end position="116"/>
    </location>
</feature>
<feature type="region of interest" description="Disordered" evidence="1">
    <location>
        <begin position="159"/>
        <end position="233"/>
    </location>
</feature>
<feature type="compositionally biased region" description="Low complexity" evidence="1">
    <location>
        <begin position="64"/>
        <end position="78"/>
    </location>
</feature>
<dbReference type="OrthoDB" id="10600878at2759"/>
<gene>
    <name evidence="2" type="ORF">EC973_001006</name>
</gene>
<feature type="compositionally biased region" description="Low complexity" evidence="1">
    <location>
        <begin position="24"/>
        <end position="35"/>
    </location>
</feature>
<dbReference type="EMBL" id="JABAYA010000012">
    <property type="protein sequence ID" value="KAF7730960.1"/>
    <property type="molecule type" value="Genomic_DNA"/>
</dbReference>
<feature type="compositionally biased region" description="Basic residues" evidence="1">
    <location>
        <begin position="194"/>
        <end position="227"/>
    </location>
</feature>
<reference evidence="2" key="1">
    <citation type="submission" date="2020-01" db="EMBL/GenBank/DDBJ databases">
        <title>Genome Sequencing of Three Apophysomyces-Like Fungal Strains Confirms a Novel Fungal Genus in the Mucoromycota with divergent Burkholderia-like Endosymbiotic Bacteria.</title>
        <authorList>
            <person name="Stajich J.E."/>
            <person name="Macias A.M."/>
            <person name="Carter-House D."/>
            <person name="Lovett B."/>
            <person name="Kasson L.R."/>
            <person name="Berry K."/>
            <person name="Grigoriev I."/>
            <person name="Chang Y."/>
            <person name="Spatafora J."/>
            <person name="Kasson M.T."/>
        </authorList>
    </citation>
    <scope>NUCLEOTIDE SEQUENCE</scope>
    <source>
        <strain evidence="2">NRRL A-21654</strain>
    </source>
</reference>
<keyword evidence="3" id="KW-1185">Reference proteome</keyword>
<organism evidence="2 3">
    <name type="scientific">Apophysomyces ossiformis</name>
    <dbReference type="NCBI Taxonomy" id="679940"/>
    <lineage>
        <taxon>Eukaryota</taxon>
        <taxon>Fungi</taxon>
        <taxon>Fungi incertae sedis</taxon>
        <taxon>Mucoromycota</taxon>
        <taxon>Mucoromycotina</taxon>
        <taxon>Mucoromycetes</taxon>
        <taxon>Mucorales</taxon>
        <taxon>Mucorineae</taxon>
        <taxon>Mucoraceae</taxon>
        <taxon>Apophysomyces</taxon>
    </lineage>
</organism>
<evidence type="ECO:0000313" key="2">
    <source>
        <dbReference type="EMBL" id="KAF7730960.1"/>
    </source>
</evidence>
<proteinExistence type="predicted"/>
<dbReference type="Proteomes" id="UP000605846">
    <property type="component" value="Unassembled WGS sequence"/>
</dbReference>
<feature type="compositionally biased region" description="Polar residues" evidence="1">
    <location>
        <begin position="91"/>
        <end position="102"/>
    </location>
</feature>
<accession>A0A8H7EU07</accession>
<feature type="compositionally biased region" description="Polar residues" evidence="1">
    <location>
        <begin position="1"/>
        <end position="23"/>
    </location>
</feature>
<evidence type="ECO:0000313" key="3">
    <source>
        <dbReference type="Proteomes" id="UP000605846"/>
    </source>
</evidence>
<feature type="compositionally biased region" description="Polar residues" evidence="1">
    <location>
        <begin position="49"/>
        <end position="58"/>
    </location>
</feature>
<protein>
    <submittedName>
        <fullName evidence="2">Uncharacterized protein</fullName>
    </submittedName>
</protein>
<sequence>MNKNPSKSSSTESVDPSRSFQVNESESGIEASESSMNDADIMEEDDTDQNQGLLQQAVRSAKRTAAASGATTSSSPPSTHDRPVEIGPIIVTTSNQDKTGYSGQFLGDPVDQRLEPPPAKVMAELPKEERDMAARGAVNAAGFERANEATKRYLRVATNFPDEERIQNEIPTPSSGYDGDTEGQGELQPLPLPHHPHPYHPRHQHLHHHHHHHHHHRQSPGHLHHDHRPPSPS</sequence>
<evidence type="ECO:0000256" key="1">
    <source>
        <dbReference type="SAM" id="MobiDB-lite"/>
    </source>
</evidence>
<name>A0A8H7EU07_9FUNG</name>